<accession>A0AAW0IPL5</accession>
<gene>
    <name evidence="1" type="ORF">CFP56_000745</name>
</gene>
<dbReference type="Proteomes" id="UP000237347">
    <property type="component" value="Unassembled WGS sequence"/>
</dbReference>
<evidence type="ECO:0000313" key="1">
    <source>
        <dbReference type="EMBL" id="KAK7816101.1"/>
    </source>
</evidence>
<comment type="caution">
    <text evidence="1">The sequence shown here is derived from an EMBL/GenBank/DDBJ whole genome shotgun (WGS) entry which is preliminary data.</text>
</comment>
<protein>
    <submittedName>
        <fullName evidence="1">Uncharacterized protein</fullName>
    </submittedName>
</protein>
<dbReference type="AlphaFoldDB" id="A0AAW0IPL5"/>
<name>A0AAW0IPL5_QUESU</name>
<evidence type="ECO:0000313" key="2">
    <source>
        <dbReference type="Proteomes" id="UP000237347"/>
    </source>
</evidence>
<proteinExistence type="predicted"/>
<sequence>MGSCDLLHLPLGECITTFNLKDAVCNHGFSMMTLNSWIPSTKTLQRPLGHANSTTSVMVSISQPPNSSSILIQVHDIQNTL</sequence>
<reference evidence="1 2" key="1">
    <citation type="journal article" date="2018" name="Sci. Data">
        <title>The draft genome sequence of cork oak.</title>
        <authorList>
            <person name="Ramos A.M."/>
            <person name="Usie A."/>
            <person name="Barbosa P."/>
            <person name="Barros P.M."/>
            <person name="Capote T."/>
            <person name="Chaves I."/>
            <person name="Simoes F."/>
            <person name="Abreu I."/>
            <person name="Carrasquinho I."/>
            <person name="Faro C."/>
            <person name="Guimaraes J.B."/>
            <person name="Mendonca D."/>
            <person name="Nobrega F."/>
            <person name="Rodrigues L."/>
            <person name="Saibo N.J.M."/>
            <person name="Varela M.C."/>
            <person name="Egas C."/>
            <person name="Matos J."/>
            <person name="Miguel C.M."/>
            <person name="Oliveira M.M."/>
            <person name="Ricardo C.P."/>
            <person name="Goncalves S."/>
        </authorList>
    </citation>
    <scope>NUCLEOTIDE SEQUENCE [LARGE SCALE GENOMIC DNA]</scope>
    <source>
        <strain evidence="2">cv. HL8</strain>
    </source>
</reference>
<keyword evidence="2" id="KW-1185">Reference proteome</keyword>
<organism evidence="1 2">
    <name type="scientific">Quercus suber</name>
    <name type="common">Cork oak</name>
    <dbReference type="NCBI Taxonomy" id="58331"/>
    <lineage>
        <taxon>Eukaryota</taxon>
        <taxon>Viridiplantae</taxon>
        <taxon>Streptophyta</taxon>
        <taxon>Embryophyta</taxon>
        <taxon>Tracheophyta</taxon>
        <taxon>Spermatophyta</taxon>
        <taxon>Magnoliopsida</taxon>
        <taxon>eudicotyledons</taxon>
        <taxon>Gunneridae</taxon>
        <taxon>Pentapetalae</taxon>
        <taxon>rosids</taxon>
        <taxon>fabids</taxon>
        <taxon>Fagales</taxon>
        <taxon>Fagaceae</taxon>
        <taxon>Quercus</taxon>
    </lineage>
</organism>
<dbReference type="EMBL" id="PKMF04000958">
    <property type="protein sequence ID" value="KAK7816101.1"/>
    <property type="molecule type" value="Genomic_DNA"/>
</dbReference>